<sequence>MYALLDLYARPMSVAQPVICIDEKSLQLIADSRKRLPMAPKSPVKQDYEYVRNGTTNLFVAVDPKAGKLASSLASVWIDASPIAMPCKPKSMPGNKRETHSNAPSSGISLDKMQLASSDIIMFHNLRVAVLVVVVVRVLEHHFASHPQPTGGIVIHDTVPGSTRPQDVAGLLPFSTHP</sequence>
<evidence type="ECO:0000256" key="1">
    <source>
        <dbReference type="SAM" id="MobiDB-lite"/>
    </source>
</evidence>
<dbReference type="PATRIC" id="fig|946483.4.peg.1275"/>
<protein>
    <submittedName>
        <fullName evidence="2">Transposase</fullName>
    </submittedName>
</protein>
<keyword evidence="3" id="KW-1185">Reference proteome</keyword>
<dbReference type="AlphaFoldDB" id="U5N7T8"/>
<evidence type="ECO:0000313" key="3">
    <source>
        <dbReference type="Proteomes" id="UP000017184"/>
    </source>
</evidence>
<dbReference type="EMBL" id="CP004885">
    <property type="protein sequence ID" value="AGX87360.1"/>
    <property type="molecule type" value="Genomic_DNA"/>
</dbReference>
<feature type="region of interest" description="Disordered" evidence="1">
    <location>
        <begin position="89"/>
        <end position="108"/>
    </location>
</feature>
<accession>U5N7T8</accession>
<gene>
    <name evidence="2" type="ORF">Cenrod_1268</name>
</gene>
<evidence type="ECO:0000313" key="2">
    <source>
        <dbReference type="EMBL" id="AGX87360.1"/>
    </source>
</evidence>
<dbReference type="HOGENOM" id="CLU_1507974_0_0_4"/>
<name>U5N7T8_9BURK</name>
<reference evidence="2 3" key="1">
    <citation type="journal article" date="2013" name="Genome Biol.">
        <title>Genomic analysis reveals key aspects of prokaryotic symbiosis in the phototrophic consortium "Chlorochromatium aggregatum".</title>
        <authorList>
            <person name="Liu Z."/>
            <person name="Muller J."/>
            <person name="Li T."/>
            <person name="Alvey R.M."/>
            <person name="Vogl K."/>
            <person name="Frigaard N.U."/>
            <person name="Rockwell N.C."/>
            <person name="Boyd E.S."/>
            <person name="Tomsho L.P."/>
            <person name="Schuster S.C."/>
            <person name="Henke P."/>
            <person name="Rohde M."/>
            <person name="Overmann J."/>
            <person name="Bryant D.A."/>
        </authorList>
    </citation>
    <scope>NUCLEOTIDE SEQUENCE [LARGE SCALE GENOMIC DNA]</scope>
    <source>
        <strain evidence="2">CR</strain>
    </source>
</reference>
<proteinExistence type="predicted"/>
<dbReference type="KEGG" id="cbx:Cenrod_1268"/>
<dbReference type="eggNOG" id="COG3335">
    <property type="taxonomic scope" value="Bacteria"/>
</dbReference>
<organism evidence="2 3">
    <name type="scientific">Candidatus Symbiobacter mobilis CR</name>
    <dbReference type="NCBI Taxonomy" id="946483"/>
    <lineage>
        <taxon>Bacteria</taxon>
        <taxon>Pseudomonadati</taxon>
        <taxon>Pseudomonadota</taxon>
        <taxon>Betaproteobacteria</taxon>
        <taxon>Burkholderiales</taxon>
        <taxon>Comamonadaceae</taxon>
    </lineage>
</organism>
<dbReference type="STRING" id="946483.Cenrod_1268"/>
<dbReference type="Proteomes" id="UP000017184">
    <property type="component" value="Chromosome"/>
</dbReference>